<feature type="region of interest" description="Disordered" evidence="1">
    <location>
        <begin position="75"/>
        <end position="95"/>
    </location>
</feature>
<dbReference type="Pfam" id="PF05547">
    <property type="entry name" value="Peptidase_M6"/>
    <property type="match status" value="1"/>
</dbReference>
<dbReference type="SUPFAM" id="SSF55486">
    <property type="entry name" value="Metalloproteases ('zincins'), catalytic domain"/>
    <property type="match status" value="1"/>
</dbReference>
<reference evidence="5 6" key="1">
    <citation type="submission" date="2016-10" db="EMBL/GenBank/DDBJ databases">
        <authorList>
            <person name="de Groot N.N."/>
        </authorList>
    </citation>
    <scope>NUCLEOTIDE SEQUENCE [LARGE SCALE GENOMIC DNA]</scope>
    <source>
        <strain evidence="5 6">CPCC 201354</strain>
    </source>
</reference>
<proteinExistence type="predicted"/>
<keyword evidence="6" id="KW-1185">Reference proteome</keyword>
<name>A0A1G7R1W4_9ACTN</name>
<evidence type="ECO:0000313" key="6">
    <source>
        <dbReference type="Proteomes" id="UP000198923"/>
    </source>
</evidence>
<dbReference type="Gene3D" id="2.60.120.260">
    <property type="entry name" value="Galactose-binding domain-like"/>
    <property type="match status" value="1"/>
</dbReference>
<feature type="domain" description="Immune inhibitor A-like metallopeptidase VEG" evidence="4">
    <location>
        <begin position="694"/>
        <end position="815"/>
    </location>
</feature>
<evidence type="ECO:0000256" key="2">
    <source>
        <dbReference type="SAM" id="SignalP"/>
    </source>
</evidence>
<dbReference type="OrthoDB" id="275270at2"/>
<evidence type="ECO:0000256" key="1">
    <source>
        <dbReference type="SAM" id="MobiDB-lite"/>
    </source>
</evidence>
<dbReference type="GO" id="GO:0008233">
    <property type="term" value="F:peptidase activity"/>
    <property type="evidence" value="ECO:0007669"/>
    <property type="project" value="InterPro"/>
</dbReference>
<dbReference type="InterPro" id="IPR008757">
    <property type="entry name" value="Peptidase_M6-like_domain"/>
</dbReference>
<dbReference type="Pfam" id="PF20774">
    <property type="entry name" value="InhA-like_VEG"/>
    <property type="match status" value="1"/>
</dbReference>
<protein>
    <submittedName>
        <fullName evidence="5">Immune inhibitor A</fullName>
    </submittedName>
</protein>
<feature type="domain" description="Peptidase M6-like" evidence="3">
    <location>
        <begin position="134"/>
        <end position="455"/>
    </location>
</feature>
<dbReference type="RefSeq" id="WP_093167247.1">
    <property type="nucleotide sequence ID" value="NZ_FNCN01000001.1"/>
</dbReference>
<dbReference type="PANTHER" id="PTHR41775:SF1">
    <property type="entry name" value="PEPTIDASE M6-LIKE DOMAIN-CONTAINING PROTEIN"/>
    <property type="match status" value="1"/>
</dbReference>
<keyword evidence="2" id="KW-0732">Signal</keyword>
<dbReference type="InterPro" id="IPR048665">
    <property type="entry name" value="InhA-like_VEG"/>
</dbReference>
<accession>A0A1G7R1W4</accession>
<dbReference type="EMBL" id="FNCN01000001">
    <property type="protein sequence ID" value="SDG04762.1"/>
    <property type="molecule type" value="Genomic_DNA"/>
</dbReference>
<evidence type="ECO:0000259" key="4">
    <source>
        <dbReference type="Pfam" id="PF20774"/>
    </source>
</evidence>
<dbReference type="PANTHER" id="PTHR41775">
    <property type="entry name" value="SECRETED PROTEIN-RELATED"/>
    <property type="match status" value="1"/>
</dbReference>
<feature type="chain" id="PRO_5039684178" evidence="2">
    <location>
        <begin position="30"/>
        <end position="941"/>
    </location>
</feature>
<feature type="signal peptide" evidence="2">
    <location>
        <begin position="1"/>
        <end position="29"/>
    </location>
</feature>
<dbReference type="Pfam" id="PF20773">
    <property type="entry name" value="InhA-like_MAM"/>
    <property type="match status" value="1"/>
</dbReference>
<sequence length="941" mass="101983">MSSRGRAVRRRLLAVVPIVGLATAGLAVAGTQQAAADRTAVRAAEWAADGSRADYRPAAADYYINYVPPQVAKEAEEPAAPGIRPKARAESHAQAADRKFVSGNPAAARVLAANEQRALRTGANPADFVFKNNPRKQTAKLLTLLVEFDEKANDDFSGFRRPKSLDSDPANPADCVTEPPGTLKNGPLHNRIPDPAKAPRLDNNSMWVPDFGPKHFNDMLYTDKGITRRVRTDLKGPDGKPGVDISGYTLKSMYEEMSKGAYSVSGEAVGWLKVPHSEAWYGAGVCGNIPQDTSGHPDNPRGAAQLAVDAVNVLAAQRPDFPWRDYDIEDISDADGDGNRAEPDGVIDHLVLVHAGKDKSAGGGAEGTYAIWAHASAVTGGHTVPGTNIKISNYIVQPEDSGVGVFAHEYGHDLGLPDLYDTTGAAESAVDFWDLMSSGSHAGPIFQSMPTHMGLWGKWVLGWADPKVFNPGDRAKAVAVGQTSRTPKRTEDGVRVNLESAPLQMVRPHSGTKAWWSNMDQEWADVKLTRDIDVPAGTDVRFWLWSNYEIEPDWDYGFIEVSADGGATWAEQKVYDQAGTPVTTSDDYADPNKRLKDFGNKKYGLTGTTPGWRHDYVDLTPFAGKKIKLRLRYDTDAAFTPRGWHADDFSVSHGGVTVWSDDVESGSAGWTATGGTFTNTSGQGFGVNDGSRSVDRFYLAEWRNLDGFDKGLAHTYDTSYSRDGAWKVEKVKYNAPGLLVWYRDSTHTNNSSISSNLELPPSVGSKGTLLLVDSHYEPLRRTGVAAEKDTSLRKNLNGRVQTSNAAFSFGRTQAFRECLEAAGEPFSEYCTDLPRLPGVREFTDAKTWYPGLEVRDGQLGYRDFDASTVIPAKGDQPYTTRVVNADGTPATAFYGQDLGQGNILGTGNPGEEGKALGVKFRLLRPLPGNVGAIVRVTPPAK</sequence>
<gene>
    <name evidence="5" type="ORF">SAMN05421505_101215</name>
</gene>
<dbReference type="NCBIfam" id="TIGR03296">
    <property type="entry name" value="M6dom_TIGR03296"/>
    <property type="match status" value="1"/>
</dbReference>
<evidence type="ECO:0000259" key="3">
    <source>
        <dbReference type="Pfam" id="PF05547"/>
    </source>
</evidence>
<organism evidence="5 6">
    <name type="scientific">Sinosporangium album</name>
    <dbReference type="NCBI Taxonomy" id="504805"/>
    <lineage>
        <taxon>Bacteria</taxon>
        <taxon>Bacillati</taxon>
        <taxon>Actinomycetota</taxon>
        <taxon>Actinomycetes</taxon>
        <taxon>Streptosporangiales</taxon>
        <taxon>Streptosporangiaceae</taxon>
        <taxon>Sinosporangium</taxon>
    </lineage>
</organism>
<dbReference type="GO" id="GO:0006508">
    <property type="term" value="P:proteolysis"/>
    <property type="evidence" value="ECO:0007669"/>
    <property type="project" value="InterPro"/>
</dbReference>
<evidence type="ECO:0000313" key="5">
    <source>
        <dbReference type="EMBL" id="SDG04762.1"/>
    </source>
</evidence>
<dbReference type="STRING" id="504805.SAMN05421505_101215"/>
<dbReference type="Proteomes" id="UP000198923">
    <property type="component" value="Unassembled WGS sequence"/>
</dbReference>
<dbReference type="AlphaFoldDB" id="A0A1G7R1W4"/>